<dbReference type="Proteomes" id="UP000451233">
    <property type="component" value="Unassembled WGS sequence"/>
</dbReference>
<dbReference type="InterPro" id="IPR012349">
    <property type="entry name" value="Split_barrel_FMN-bd"/>
</dbReference>
<dbReference type="Gene3D" id="2.30.110.10">
    <property type="entry name" value="Electron Transport, Fmn-binding Protein, Chain A"/>
    <property type="match status" value="1"/>
</dbReference>
<feature type="domain" description="General stress protein FMN-binding split barrel" evidence="1">
    <location>
        <begin position="15"/>
        <end position="161"/>
    </location>
</feature>
<gene>
    <name evidence="2" type="ORF">GS398_00415</name>
</gene>
<dbReference type="PANTHER" id="PTHR34818">
    <property type="entry name" value="PROTEIN BLI-3"/>
    <property type="match status" value="1"/>
</dbReference>
<keyword evidence="3" id="KW-1185">Reference proteome</keyword>
<dbReference type="Pfam" id="PF16242">
    <property type="entry name" value="Pyrid_ox_like"/>
    <property type="match status" value="1"/>
</dbReference>
<accession>A0A7K1XRX8</accession>
<dbReference type="RefSeq" id="WP_160904782.1">
    <property type="nucleotide sequence ID" value="NZ_WVHS01000001.1"/>
</dbReference>
<comment type="caution">
    <text evidence="2">The sequence shown here is derived from an EMBL/GenBank/DDBJ whole genome shotgun (WGS) entry which is preliminary data.</text>
</comment>
<dbReference type="AlphaFoldDB" id="A0A7K1XRX8"/>
<organism evidence="2 3">
    <name type="scientific">Hufsiella ginkgonis</name>
    <dbReference type="NCBI Taxonomy" id="2695274"/>
    <lineage>
        <taxon>Bacteria</taxon>
        <taxon>Pseudomonadati</taxon>
        <taxon>Bacteroidota</taxon>
        <taxon>Sphingobacteriia</taxon>
        <taxon>Sphingobacteriales</taxon>
        <taxon>Sphingobacteriaceae</taxon>
        <taxon>Hufsiella</taxon>
    </lineage>
</organism>
<dbReference type="PANTHER" id="PTHR34818:SF1">
    <property type="entry name" value="PROTEIN BLI-3"/>
    <property type="match status" value="1"/>
</dbReference>
<dbReference type="EMBL" id="WVHS01000001">
    <property type="protein sequence ID" value="MXV13751.1"/>
    <property type="molecule type" value="Genomic_DNA"/>
</dbReference>
<evidence type="ECO:0000313" key="3">
    <source>
        <dbReference type="Proteomes" id="UP000451233"/>
    </source>
</evidence>
<dbReference type="SUPFAM" id="SSF50475">
    <property type="entry name" value="FMN-binding split barrel"/>
    <property type="match status" value="1"/>
</dbReference>
<dbReference type="InterPro" id="IPR038725">
    <property type="entry name" value="YdaG_split_barrel_FMN-bd"/>
</dbReference>
<evidence type="ECO:0000259" key="1">
    <source>
        <dbReference type="Pfam" id="PF16242"/>
    </source>
</evidence>
<reference evidence="2 3" key="1">
    <citation type="submission" date="2019-11" db="EMBL/GenBank/DDBJ databases">
        <title>Pedobacter sp. HMF7056 Genome sequencing and assembly.</title>
        <authorList>
            <person name="Kang H."/>
            <person name="Kim H."/>
            <person name="Joh K."/>
        </authorList>
    </citation>
    <scope>NUCLEOTIDE SEQUENCE [LARGE SCALE GENOMIC DNA]</scope>
    <source>
        <strain evidence="2 3">HMF7056</strain>
    </source>
</reference>
<name>A0A7K1XRX8_9SPHI</name>
<dbReference type="InterPro" id="IPR052917">
    <property type="entry name" value="Stress-Dev_Protein"/>
</dbReference>
<evidence type="ECO:0000313" key="2">
    <source>
        <dbReference type="EMBL" id="MXV13751.1"/>
    </source>
</evidence>
<protein>
    <submittedName>
        <fullName evidence="2">Pyridoxamine 5'-phosphate oxidase family protein</fullName>
    </submittedName>
</protein>
<proteinExistence type="predicted"/>
<sequence length="170" mass="18923">MEEKSSIENLNGAAAVQKIRDLAENSMSCVMQTALTDRPIPSRPMGVNRSDESGRLYFLSHRGSGKNADILKSPEMQITINNDKDLEYLSLFGSAEVYREQALIDEMYSPFADNWFDGKEDPAITINRFTPKSGHYWNAKHGKLVQFAHILVGAITGKKSDDGVEGEILL</sequence>